<dbReference type="Proteomes" id="UP001194714">
    <property type="component" value="Unassembled WGS sequence"/>
</dbReference>
<reference evidence="1 2" key="1">
    <citation type="submission" date="2020-01" db="EMBL/GenBank/DDBJ databases">
        <title>Draft genome sequence of Cand. Neptunochlamydia vexilliferae K9.</title>
        <authorList>
            <person name="Schulz F."/>
            <person name="Koestlbacher S."/>
            <person name="Wascher F."/>
            <person name="Pizzetti I."/>
            <person name="Horn M."/>
        </authorList>
    </citation>
    <scope>NUCLEOTIDE SEQUENCE [LARGE SCALE GENOMIC DNA]</scope>
    <source>
        <strain evidence="1 2">K9</strain>
    </source>
</reference>
<comment type="caution">
    <text evidence="1">The sequence shown here is derived from an EMBL/GenBank/DDBJ whole genome shotgun (WGS) entry which is preliminary data.</text>
</comment>
<name>A0ABS0AZD6_9BACT</name>
<evidence type="ECO:0000313" key="1">
    <source>
        <dbReference type="EMBL" id="MBF5059493.1"/>
    </source>
</evidence>
<evidence type="ECO:0000313" key="2">
    <source>
        <dbReference type="Proteomes" id="UP001194714"/>
    </source>
</evidence>
<accession>A0ABS0AZD6</accession>
<organism evidence="1 2">
    <name type="scientific">Candidatus Neptunichlamydia vexilliferae</name>
    <dbReference type="NCBI Taxonomy" id="1651774"/>
    <lineage>
        <taxon>Bacteria</taxon>
        <taxon>Pseudomonadati</taxon>
        <taxon>Chlamydiota</taxon>
        <taxon>Chlamydiia</taxon>
        <taxon>Parachlamydiales</taxon>
        <taxon>Simkaniaceae</taxon>
        <taxon>Candidatus Neptunichlamydia</taxon>
    </lineage>
</organism>
<sequence>MMRDELTKESYTSLFDDNFELTHHAIEVARKQIEQGNEELNVTQMLKEIRKHPPQKEEKEDD</sequence>
<protein>
    <submittedName>
        <fullName evidence="1">Uncharacterized protein</fullName>
    </submittedName>
</protein>
<dbReference type="RefSeq" id="WP_194847794.1">
    <property type="nucleotide sequence ID" value="NZ_JAAEJV010000025.1"/>
</dbReference>
<proteinExistence type="predicted"/>
<keyword evidence="2" id="KW-1185">Reference proteome</keyword>
<gene>
    <name evidence="1" type="ORF">NEPTK9_001007</name>
</gene>
<dbReference type="EMBL" id="JAAEJV010000025">
    <property type="protein sequence ID" value="MBF5059493.1"/>
    <property type="molecule type" value="Genomic_DNA"/>
</dbReference>